<dbReference type="AlphaFoldDB" id="A0AAV7QJD8"/>
<name>A0AAV7QJD8_PLEWA</name>
<accession>A0AAV7QJD8</accession>
<protein>
    <submittedName>
        <fullName evidence="1">Uncharacterized protein</fullName>
    </submittedName>
</protein>
<dbReference type="Proteomes" id="UP001066276">
    <property type="component" value="Chromosome 6"/>
</dbReference>
<evidence type="ECO:0000313" key="1">
    <source>
        <dbReference type="EMBL" id="KAJ1139466.1"/>
    </source>
</evidence>
<comment type="caution">
    <text evidence="1">The sequence shown here is derived from an EMBL/GenBank/DDBJ whole genome shotgun (WGS) entry which is preliminary data.</text>
</comment>
<keyword evidence="2" id="KW-1185">Reference proteome</keyword>
<sequence>MVKRFIGLGMSPCKFTYQGSDALSVLVAEVMVWPFGVQDGRLRVDKCSQYIALVLCESRLRKTSRKTLSVAVCVNVMSLELRWDRSVSEKGRARIGSCLREAIGREGRRREFWELK</sequence>
<reference evidence="1" key="1">
    <citation type="journal article" date="2022" name="bioRxiv">
        <title>Sequencing and chromosome-scale assembly of the giantPleurodeles waltlgenome.</title>
        <authorList>
            <person name="Brown T."/>
            <person name="Elewa A."/>
            <person name="Iarovenko S."/>
            <person name="Subramanian E."/>
            <person name="Araus A.J."/>
            <person name="Petzold A."/>
            <person name="Susuki M."/>
            <person name="Suzuki K.-i.T."/>
            <person name="Hayashi T."/>
            <person name="Toyoda A."/>
            <person name="Oliveira C."/>
            <person name="Osipova E."/>
            <person name="Leigh N.D."/>
            <person name="Simon A."/>
            <person name="Yun M.H."/>
        </authorList>
    </citation>
    <scope>NUCLEOTIDE SEQUENCE</scope>
    <source>
        <strain evidence="1">20211129_DDA</strain>
        <tissue evidence="1">Liver</tissue>
    </source>
</reference>
<gene>
    <name evidence="1" type="ORF">NDU88_005838</name>
</gene>
<organism evidence="1 2">
    <name type="scientific">Pleurodeles waltl</name>
    <name type="common">Iberian ribbed newt</name>
    <dbReference type="NCBI Taxonomy" id="8319"/>
    <lineage>
        <taxon>Eukaryota</taxon>
        <taxon>Metazoa</taxon>
        <taxon>Chordata</taxon>
        <taxon>Craniata</taxon>
        <taxon>Vertebrata</taxon>
        <taxon>Euteleostomi</taxon>
        <taxon>Amphibia</taxon>
        <taxon>Batrachia</taxon>
        <taxon>Caudata</taxon>
        <taxon>Salamandroidea</taxon>
        <taxon>Salamandridae</taxon>
        <taxon>Pleurodelinae</taxon>
        <taxon>Pleurodeles</taxon>
    </lineage>
</organism>
<proteinExistence type="predicted"/>
<evidence type="ECO:0000313" key="2">
    <source>
        <dbReference type="Proteomes" id="UP001066276"/>
    </source>
</evidence>
<dbReference type="EMBL" id="JANPWB010000010">
    <property type="protein sequence ID" value="KAJ1139466.1"/>
    <property type="molecule type" value="Genomic_DNA"/>
</dbReference>